<dbReference type="FunFam" id="3.30.70.270:FF:000001">
    <property type="entry name" value="Diguanylate cyclase domain protein"/>
    <property type="match status" value="1"/>
</dbReference>
<dbReference type="InterPro" id="IPR043128">
    <property type="entry name" value="Rev_trsase/Diguanyl_cyclase"/>
</dbReference>
<evidence type="ECO:0000259" key="4">
    <source>
        <dbReference type="PROSITE" id="PS50887"/>
    </source>
</evidence>
<dbReference type="NCBIfam" id="TIGR00254">
    <property type="entry name" value="GGDEF"/>
    <property type="match status" value="1"/>
</dbReference>
<dbReference type="SMART" id="SM00091">
    <property type="entry name" value="PAS"/>
    <property type="match status" value="3"/>
</dbReference>
<dbReference type="CDD" id="cd00130">
    <property type="entry name" value="PAS"/>
    <property type="match status" value="2"/>
</dbReference>
<keyword evidence="1" id="KW-0812">Transmembrane</keyword>
<dbReference type="SMART" id="SM00086">
    <property type="entry name" value="PAC"/>
    <property type="match status" value="1"/>
</dbReference>
<dbReference type="InterPro" id="IPR001610">
    <property type="entry name" value="PAC"/>
</dbReference>
<evidence type="ECO:0000259" key="2">
    <source>
        <dbReference type="PROSITE" id="PS50112"/>
    </source>
</evidence>
<name>A0A845HWT0_9BURK</name>
<dbReference type="Gene3D" id="3.30.450.20">
    <property type="entry name" value="PAS domain"/>
    <property type="match status" value="4"/>
</dbReference>
<dbReference type="PROSITE" id="PS50887">
    <property type="entry name" value="GGDEF"/>
    <property type="match status" value="1"/>
</dbReference>
<dbReference type="GO" id="GO:0003824">
    <property type="term" value="F:catalytic activity"/>
    <property type="evidence" value="ECO:0007669"/>
    <property type="project" value="UniProtKB-ARBA"/>
</dbReference>
<evidence type="ECO:0000313" key="5">
    <source>
        <dbReference type="EMBL" id="MYN45332.1"/>
    </source>
</evidence>
<dbReference type="SUPFAM" id="SSF55073">
    <property type="entry name" value="Nucleotide cyclase"/>
    <property type="match status" value="1"/>
</dbReference>
<dbReference type="InterPro" id="IPR013655">
    <property type="entry name" value="PAS_fold_3"/>
</dbReference>
<dbReference type="InterPro" id="IPR000160">
    <property type="entry name" value="GGDEF_dom"/>
</dbReference>
<dbReference type="SUPFAM" id="SSF55785">
    <property type="entry name" value="PYP-like sensor domain (PAS domain)"/>
    <property type="match status" value="3"/>
</dbReference>
<dbReference type="RefSeq" id="WP_161034973.1">
    <property type="nucleotide sequence ID" value="NZ_WWCL01000002.1"/>
</dbReference>
<dbReference type="Gene3D" id="3.30.70.270">
    <property type="match status" value="1"/>
</dbReference>
<dbReference type="InterPro" id="IPR052155">
    <property type="entry name" value="Biofilm_reg_signaling"/>
</dbReference>
<gene>
    <name evidence="5" type="ORF">GTP23_09725</name>
</gene>
<dbReference type="CDD" id="cd12914">
    <property type="entry name" value="PDC1_DGC_like"/>
    <property type="match status" value="1"/>
</dbReference>
<organism evidence="5 6">
    <name type="scientific">Duganella fentianensis</name>
    <dbReference type="NCBI Taxonomy" id="2692177"/>
    <lineage>
        <taxon>Bacteria</taxon>
        <taxon>Pseudomonadati</taxon>
        <taxon>Pseudomonadota</taxon>
        <taxon>Betaproteobacteria</taxon>
        <taxon>Burkholderiales</taxon>
        <taxon>Oxalobacteraceae</taxon>
        <taxon>Telluria group</taxon>
        <taxon>Duganella</taxon>
    </lineage>
</organism>
<feature type="transmembrane region" description="Helical" evidence="1">
    <location>
        <begin position="20"/>
        <end position="39"/>
    </location>
</feature>
<protein>
    <submittedName>
        <fullName evidence="5">Diguanylate cyclase</fullName>
    </submittedName>
</protein>
<dbReference type="NCBIfam" id="TIGR00229">
    <property type="entry name" value="sensory_box"/>
    <property type="match status" value="3"/>
</dbReference>
<dbReference type="CDD" id="cd01949">
    <property type="entry name" value="GGDEF"/>
    <property type="match status" value="1"/>
</dbReference>
<dbReference type="InterPro" id="IPR013656">
    <property type="entry name" value="PAS_4"/>
</dbReference>
<sequence>MNNPAQATSRSVLRRLYRAILLPAFALALLGVMWAAVLYQVRQERVSAHYEAVLHSQSLARTLAEHTNHLLRQSDHATQLFKLKFEESGGSLRLAEFSKSNGLLDSLLPSKLDLPLALVAADGTLIDSRSGYFAPHLGQQPFFLHHVQNSSDTPLITTPIVEPRTKKWQIQISRRLNQRDGSFAGVIVMMIDPATFVEDYDRLNLDPGGAVMLISRENGIATARVDEQLIISDAIDFTAAQSGGRIGTLDELLLARPFDAVERIYGYAEMPRYLLLAVAGNPLKTEMTGFELRRQRYLVAVSLASLMVLLFVGLLMQQAHRLRRSALMVSEAQEMLRAAAEASMDCVYLLKACRLRSADNAIADFTLVGLNDRGAALLGMTSEQARGKRLQELMPDLHTHGFFDKYKNVLLTGRPLDEEFEVDFLPSGEHYWFHHQIVPINEGVAVTTRDITPRKKSELAIRKSQAELAAVNDVSPLGLLRADAHGQCTYVNRTFEFVTGLMRSEALGENWLRAIHPGDRANLKAALKQMAVTRLPYQDTLRCVHPDGTIVWVMFKIAAMIVDKQIYGYVGTVDDITHVRKSVMALRESEARLRTIADSLPAMVAYIDSEEVFRFHNIAYEREFNRFGTSVLGKTVVETVGEARYSYLSPYIKRALAGETLTFEEEDNSDTTLRTYEVVYIPQIDEDGSTVIGFHVMRQDITAQKREKQRLLRLTQIDTLTGLTNRAGFLQKLSDSMHASAENHHLMAVMYMDIDRFKPVNDTYGHSVGDALLRAFSTRLTHTMRASDTIARLGGDEFTIIMERINRAEDATALAAKIVTAMQAPFDLDGTMVSISASIGLTFYRNEDITPAELLHQADLLLYQAKQNGRNTYRAGPSHTTAGDYAA</sequence>
<keyword evidence="1" id="KW-0472">Membrane</keyword>
<dbReference type="Pfam" id="PF08447">
    <property type="entry name" value="PAS_3"/>
    <property type="match status" value="1"/>
</dbReference>
<dbReference type="Pfam" id="PF08448">
    <property type="entry name" value="PAS_4"/>
    <property type="match status" value="2"/>
</dbReference>
<dbReference type="PROSITE" id="PS50113">
    <property type="entry name" value="PAC"/>
    <property type="match status" value="1"/>
</dbReference>
<dbReference type="PROSITE" id="PS50112">
    <property type="entry name" value="PAS"/>
    <property type="match status" value="1"/>
</dbReference>
<keyword evidence="1" id="KW-1133">Transmembrane helix</keyword>
<dbReference type="InterPro" id="IPR035965">
    <property type="entry name" value="PAS-like_dom_sf"/>
</dbReference>
<dbReference type="Pfam" id="PF00990">
    <property type="entry name" value="GGDEF"/>
    <property type="match status" value="1"/>
</dbReference>
<reference evidence="5" key="1">
    <citation type="submission" date="2019-12" db="EMBL/GenBank/DDBJ databases">
        <title>Novel species isolated from a subtropical stream in China.</title>
        <authorList>
            <person name="Lu H."/>
        </authorList>
    </citation>
    <scope>NUCLEOTIDE SEQUENCE [LARGE SCALE GENOMIC DNA]</scope>
    <source>
        <strain evidence="5">FT93W</strain>
    </source>
</reference>
<dbReference type="EMBL" id="WWCL01000002">
    <property type="protein sequence ID" value="MYN45332.1"/>
    <property type="molecule type" value="Genomic_DNA"/>
</dbReference>
<accession>A0A845HWT0</accession>
<proteinExistence type="predicted"/>
<feature type="domain" description="PAC" evidence="3">
    <location>
        <begin position="537"/>
        <end position="588"/>
    </location>
</feature>
<dbReference type="PANTHER" id="PTHR44757:SF2">
    <property type="entry name" value="BIOFILM ARCHITECTURE MAINTENANCE PROTEIN MBAA"/>
    <property type="match status" value="1"/>
</dbReference>
<comment type="caution">
    <text evidence="5">The sequence shown here is derived from an EMBL/GenBank/DDBJ whole genome shotgun (WGS) entry which is preliminary data.</text>
</comment>
<dbReference type="InterPro" id="IPR000014">
    <property type="entry name" value="PAS"/>
</dbReference>
<keyword evidence="6" id="KW-1185">Reference proteome</keyword>
<feature type="domain" description="PAS" evidence="2">
    <location>
        <begin position="464"/>
        <end position="534"/>
    </location>
</feature>
<feature type="domain" description="GGDEF" evidence="4">
    <location>
        <begin position="745"/>
        <end position="878"/>
    </location>
</feature>
<dbReference type="InterPro" id="IPR000700">
    <property type="entry name" value="PAS-assoc_C"/>
</dbReference>
<evidence type="ECO:0000259" key="3">
    <source>
        <dbReference type="PROSITE" id="PS50113"/>
    </source>
</evidence>
<dbReference type="Proteomes" id="UP000444316">
    <property type="component" value="Unassembled WGS sequence"/>
</dbReference>
<dbReference type="PANTHER" id="PTHR44757">
    <property type="entry name" value="DIGUANYLATE CYCLASE DGCP"/>
    <property type="match status" value="1"/>
</dbReference>
<dbReference type="SMART" id="SM00267">
    <property type="entry name" value="GGDEF"/>
    <property type="match status" value="1"/>
</dbReference>
<dbReference type="InterPro" id="IPR029787">
    <property type="entry name" value="Nucleotide_cyclase"/>
</dbReference>
<feature type="transmembrane region" description="Helical" evidence="1">
    <location>
        <begin position="297"/>
        <end position="316"/>
    </location>
</feature>
<evidence type="ECO:0000256" key="1">
    <source>
        <dbReference type="SAM" id="Phobius"/>
    </source>
</evidence>
<evidence type="ECO:0000313" key="6">
    <source>
        <dbReference type="Proteomes" id="UP000444316"/>
    </source>
</evidence>
<dbReference type="AlphaFoldDB" id="A0A845HWT0"/>